<dbReference type="PANTHER" id="PTHR47199:SF2">
    <property type="entry name" value="PHOTOSYSTEM II STABILITY_ASSEMBLY FACTOR HCF136, CHLOROPLASTIC"/>
    <property type="match status" value="1"/>
</dbReference>
<dbReference type="GO" id="GO:0016787">
    <property type="term" value="F:hydrolase activity"/>
    <property type="evidence" value="ECO:0007669"/>
    <property type="project" value="UniProtKB-KW"/>
</dbReference>
<accession>A0A2N8SXA0</accession>
<evidence type="ECO:0000256" key="1">
    <source>
        <dbReference type="ARBA" id="ARBA00022531"/>
    </source>
</evidence>
<dbReference type="Gene3D" id="2.130.10.10">
    <property type="entry name" value="YVTN repeat-like/Quinoprotein amine dehydrogenase"/>
    <property type="match status" value="1"/>
</dbReference>
<dbReference type="GO" id="GO:0015979">
    <property type="term" value="P:photosynthesis"/>
    <property type="evidence" value="ECO:0007669"/>
    <property type="project" value="UniProtKB-KW"/>
</dbReference>
<dbReference type="Proteomes" id="UP000236023">
    <property type="component" value="Unassembled WGS sequence"/>
</dbReference>
<feature type="domain" description="Photosynthesis system II assembly factor Ycf48/Hcf136-like" evidence="3">
    <location>
        <begin position="162"/>
        <end position="322"/>
    </location>
</feature>
<keyword evidence="2" id="KW-0604">Photosystem II</keyword>
<dbReference type="GO" id="GO:0009523">
    <property type="term" value="C:photosystem II"/>
    <property type="evidence" value="ECO:0007669"/>
    <property type="project" value="UniProtKB-KW"/>
</dbReference>
<dbReference type="SUPFAM" id="SSF110296">
    <property type="entry name" value="Oligoxyloglucan reducing end-specific cellobiohydrolase"/>
    <property type="match status" value="1"/>
</dbReference>
<dbReference type="EMBL" id="POUT01000011">
    <property type="protein sequence ID" value="PNG07097.1"/>
    <property type="molecule type" value="Genomic_DNA"/>
</dbReference>
<evidence type="ECO:0000256" key="2">
    <source>
        <dbReference type="ARBA" id="ARBA00023276"/>
    </source>
</evidence>
<name>A0A2N8SXA0_STUST</name>
<dbReference type="Pfam" id="PF14870">
    <property type="entry name" value="PSII_BNR"/>
    <property type="match status" value="1"/>
</dbReference>
<dbReference type="PANTHER" id="PTHR47199">
    <property type="entry name" value="PHOTOSYSTEM II STABILITY/ASSEMBLY FACTOR HCF136, CHLOROPLASTIC"/>
    <property type="match status" value="1"/>
</dbReference>
<dbReference type="RefSeq" id="WP_102895346.1">
    <property type="nucleotide sequence ID" value="NZ_JAMOHU010000016.1"/>
</dbReference>
<keyword evidence="1" id="KW-0602">Photosynthesis</keyword>
<protein>
    <submittedName>
        <fullName evidence="4">Glycosyl hydrolase</fullName>
    </submittedName>
</protein>
<dbReference type="AlphaFoldDB" id="A0A2N8SXA0"/>
<comment type="caution">
    <text evidence="4">The sequence shown here is derived from an EMBL/GenBank/DDBJ whole genome shotgun (WGS) entry which is preliminary data.</text>
</comment>
<proteinExistence type="predicted"/>
<gene>
    <name evidence="4" type="ORF">CXK94_18085</name>
</gene>
<dbReference type="InterPro" id="IPR015943">
    <property type="entry name" value="WD40/YVTN_repeat-like_dom_sf"/>
</dbReference>
<evidence type="ECO:0000313" key="5">
    <source>
        <dbReference type="Proteomes" id="UP000236023"/>
    </source>
</evidence>
<organism evidence="4 5">
    <name type="scientific">Stutzerimonas stutzeri</name>
    <name type="common">Pseudomonas stutzeri</name>
    <dbReference type="NCBI Taxonomy" id="316"/>
    <lineage>
        <taxon>Bacteria</taxon>
        <taxon>Pseudomonadati</taxon>
        <taxon>Pseudomonadota</taxon>
        <taxon>Gammaproteobacteria</taxon>
        <taxon>Pseudomonadales</taxon>
        <taxon>Pseudomonadaceae</taxon>
        <taxon>Stutzerimonas</taxon>
    </lineage>
</organism>
<keyword evidence="4" id="KW-0378">Hydrolase</keyword>
<sequence length="375" mass="39836">MRSPNTASDAGSSGAACLHVRADSSNSFAKNIELSQSTPHGEREEQASGLILPWAARLSPWALIFGLAYAAVFIKPTATGAPLRQPVVESRDMFFGVAGDKDSLWVVGQDGAVLHGVDDATRWSREVLPNRSNLQAVAVSPKGVVVTVGNQGDLWSRAPGHGWRHAPLPVGEIGGKLLDVAYIDGHFWVTGEMGALFRAGPGAETWERMAPEQDVAFNAIRPGSGGDIWIAAEFGRLLRSRDGGRTWSTQELGSESLRAVAFDGDTGVAVGNAGYIYLTQDAGDTWRSLTPFSRDHLHDVVVRDGLWSVVGDNGTYFQSTKPASGWKNAAIGFGELGKGYLTRILPVAGGELLVGRQLAVVQGGQLRVVGAEGRP</sequence>
<evidence type="ECO:0000313" key="4">
    <source>
        <dbReference type="EMBL" id="PNG07097.1"/>
    </source>
</evidence>
<evidence type="ECO:0000259" key="3">
    <source>
        <dbReference type="Pfam" id="PF14870"/>
    </source>
</evidence>
<reference evidence="4 5" key="1">
    <citation type="submission" date="2018-01" db="EMBL/GenBank/DDBJ databases">
        <title>Denitrification phenotypes of diverse strains of Pseudomonas stutzeri.</title>
        <authorList>
            <person name="Milligan D.A."/>
            <person name="Bergaust L."/>
            <person name="Bakken L.R."/>
            <person name="Frostegard A."/>
        </authorList>
    </citation>
    <scope>NUCLEOTIDE SEQUENCE [LARGE SCALE GENOMIC DNA]</scope>
    <source>
        <strain evidence="4 5">24a75</strain>
    </source>
</reference>
<dbReference type="InterPro" id="IPR028203">
    <property type="entry name" value="PSII_CF48-like_dom"/>
</dbReference>